<comment type="similarity">
    <text evidence="2">Belongs to the glutathione peroxidase family.</text>
</comment>
<dbReference type="PANTHER" id="PTHR42852:SF6">
    <property type="entry name" value="THIOL:DISULFIDE INTERCHANGE PROTEIN DSBE"/>
    <property type="match status" value="1"/>
</dbReference>
<proteinExistence type="inferred from homology"/>
<dbReference type="InterPro" id="IPR036249">
    <property type="entry name" value="Thioredoxin-like_sf"/>
</dbReference>
<evidence type="ECO:0000259" key="8">
    <source>
        <dbReference type="PROSITE" id="PS51352"/>
    </source>
</evidence>
<evidence type="ECO:0000313" key="9">
    <source>
        <dbReference type="EMBL" id="MDI3319479.1"/>
    </source>
</evidence>
<dbReference type="Proteomes" id="UP001226434">
    <property type="component" value="Unassembled WGS sequence"/>
</dbReference>
<dbReference type="PROSITE" id="PS51352">
    <property type="entry name" value="THIOREDOXIN_2"/>
    <property type="match status" value="1"/>
</dbReference>
<evidence type="ECO:0000256" key="3">
    <source>
        <dbReference type="ARBA" id="ARBA00022559"/>
    </source>
</evidence>
<reference evidence="9 10" key="1">
    <citation type="submission" date="2023-05" db="EMBL/GenBank/DDBJ databases">
        <title>Genome sequence of Pinibacter sp. MAH-24.</title>
        <authorList>
            <person name="Huq M.A."/>
        </authorList>
    </citation>
    <scope>NUCLEOTIDE SEQUENCE [LARGE SCALE GENOMIC DNA]</scope>
    <source>
        <strain evidence="9 10">MAH-24</strain>
    </source>
</reference>
<gene>
    <name evidence="9" type="ORF">QJ048_06825</name>
</gene>
<dbReference type="Pfam" id="PF00578">
    <property type="entry name" value="AhpC-TSA"/>
    <property type="match status" value="1"/>
</dbReference>
<evidence type="ECO:0000256" key="7">
    <source>
        <dbReference type="ARBA" id="ARBA00023284"/>
    </source>
</evidence>
<dbReference type="EMBL" id="JASBRG010000003">
    <property type="protein sequence ID" value="MDI3319479.1"/>
    <property type="molecule type" value="Genomic_DNA"/>
</dbReference>
<keyword evidence="3" id="KW-0575">Peroxidase</keyword>
<dbReference type="PROSITE" id="PS00194">
    <property type="entry name" value="THIOREDOXIN_1"/>
    <property type="match status" value="1"/>
</dbReference>
<keyword evidence="5" id="KW-0560">Oxidoreductase</keyword>
<evidence type="ECO:0000256" key="6">
    <source>
        <dbReference type="ARBA" id="ARBA00023157"/>
    </source>
</evidence>
<comment type="subcellular location">
    <subcellularLocation>
        <location evidence="1">Cell envelope</location>
    </subcellularLocation>
</comment>
<keyword evidence="4" id="KW-0201">Cytochrome c-type biogenesis</keyword>
<dbReference type="Gene3D" id="3.40.30.10">
    <property type="entry name" value="Glutaredoxin"/>
    <property type="match status" value="1"/>
</dbReference>
<protein>
    <submittedName>
        <fullName evidence="9">TlpA disulfide reductase family protein</fullName>
    </submittedName>
</protein>
<evidence type="ECO:0000313" key="10">
    <source>
        <dbReference type="Proteomes" id="UP001226434"/>
    </source>
</evidence>
<evidence type="ECO:0000256" key="1">
    <source>
        <dbReference type="ARBA" id="ARBA00004196"/>
    </source>
</evidence>
<dbReference type="InterPro" id="IPR025380">
    <property type="entry name" value="DUF4369"/>
</dbReference>
<dbReference type="InterPro" id="IPR013766">
    <property type="entry name" value="Thioredoxin_domain"/>
</dbReference>
<evidence type="ECO:0000256" key="5">
    <source>
        <dbReference type="ARBA" id="ARBA00023002"/>
    </source>
</evidence>
<dbReference type="InterPro" id="IPR017937">
    <property type="entry name" value="Thioredoxin_CS"/>
</dbReference>
<dbReference type="RefSeq" id="WP_282333595.1">
    <property type="nucleotide sequence ID" value="NZ_JASBRG010000003.1"/>
</dbReference>
<dbReference type="InterPro" id="IPR000866">
    <property type="entry name" value="AhpC/TSA"/>
</dbReference>
<dbReference type="InterPro" id="IPR000889">
    <property type="entry name" value="Glutathione_peroxidase"/>
</dbReference>
<keyword evidence="10" id="KW-1185">Reference proteome</keyword>
<evidence type="ECO:0000256" key="2">
    <source>
        <dbReference type="ARBA" id="ARBA00006926"/>
    </source>
</evidence>
<accession>A0ABT6RA83</accession>
<dbReference type="CDD" id="cd02966">
    <property type="entry name" value="TlpA_like_family"/>
    <property type="match status" value="1"/>
</dbReference>
<evidence type="ECO:0000256" key="4">
    <source>
        <dbReference type="ARBA" id="ARBA00022748"/>
    </source>
</evidence>
<dbReference type="SUPFAM" id="SSF52833">
    <property type="entry name" value="Thioredoxin-like"/>
    <property type="match status" value="1"/>
</dbReference>
<dbReference type="InterPro" id="IPR050553">
    <property type="entry name" value="Thioredoxin_ResA/DsbE_sf"/>
</dbReference>
<comment type="caution">
    <text evidence="9">The sequence shown here is derived from an EMBL/GenBank/DDBJ whole genome shotgun (WGS) entry which is preliminary data.</text>
</comment>
<keyword evidence="6" id="KW-1015">Disulfide bond</keyword>
<organism evidence="9 10">
    <name type="scientific">Pinibacter soli</name>
    <dbReference type="NCBI Taxonomy" id="3044211"/>
    <lineage>
        <taxon>Bacteria</taxon>
        <taxon>Pseudomonadati</taxon>
        <taxon>Bacteroidota</taxon>
        <taxon>Chitinophagia</taxon>
        <taxon>Chitinophagales</taxon>
        <taxon>Chitinophagaceae</taxon>
        <taxon>Pinibacter</taxon>
    </lineage>
</organism>
<name>A0ABT6RA83_9BACT</name>
<dbReference type="PANTHER" id="PTHR42852">
    <property type="entry name" value="THIOL:DISULFIDE INTERCHANGE PROTEIN DSBE"/>
    <property type="match status" value="1"/>
</dbReference>
<keyword evidence="7" id="KW-0676">Redox-active center</keyword>
<feature type="domain" description="Thioredoxin" evidence="8">
    <location>
        <begin position="248"/>
        <end position="398"/>
    </location>
</feature>
<dbReference type="PROSITE" id="PS51355">
    <property type="entry name" value="GLUTATHIONE_PEROXID_3"/>
    <property type="match status" value="1"/>
</dbReference>
<dbReference type="Pfam" id="PF14289">
    <property type="entry name" value="DUF4369"/>
    <property type="match status" value="1"/>
</dbReference>
<sequence>MKYTIVTGLLAFSGLQIQAQTPAGNPFQLKGTLKGIQDTVLYIHYTDASGKNIKDSVRTVKGQFTLKGNISEPAASMLYIKSASAYPSDMATIYLEPTVITAQLQYNQFKDVVVKGSHTQQELDLLNSQLKPVQNKMKPASEAYDKANKIYMEAVKNKKPDAELDSLKNVASNVKDGLDPYYEEMRAINYSFFKEHPNSYITLNNLRYYVSSLPLDSLQALYNKMSPQMQQSRNGKELAVEIEKLRGGSPGSMAKNFTTVDMDGKAISLADYKGKYVLLDFWASWCVPCRKGNPHLKALYAKYKDKGIEFIGISDDDRNNAAWKKAVEKDGLPWKHVLRGLDMDKRMKNEPYDTDISEKFGIHTLPTKILIDPNGKIIGRYSSEEEPLDIKLKEIFGT</sequence>